<dbReference type="GO" id="GO:0005694">
    <property type="term" value="C:chromosome"/>
    <property type="evidence" value="ECO:0007669"/>
    <property type="project" value="UniProtKB-SubCell"/>
</dbReference>
<dbReference type="PROSITE" id="PS51570">
    <property type="entry name" value="SAM_MT43_SUVAR420_2"/>
    <property type="match status" value="1"/>
</dbReference>
<keyword evidence="11" id="KW-0804">Transcription</keyword>
<comment type="catalytic activity">
    <reaction evidence="14">
        <text>N(6),N(6)-dimethyl-L-lysyl(20)-[histone H4] + S-adenosyl-L-methionine = N(6),N(6),N(6)-trimethyl-L-lysyl(20)-[histone H4] + S-adenosyl-L-homocysteine + H(+)</text>
        <dbReference type="Rhea" id="RHEA:61992"/>
        <dbReference type="Rhea" id="RHEA-COMP:15556"/>
        <dbReference type="Rhea" id="RHEA-COMP:15998"/>
        <dbReference type="ChEBI" id="CHEBI:15378"/>
        <dbReference type="ChEBI" id="CHEBI:57856"/>
        <dbReference type="ChEBI" id="CHEBI:59789"/>
        <dbReference type="ChEBI" id="CHEBI:61961"/>
        <dbReference type="ChEBI" id="CHEBI:61976"/>
    </reaction>
</comment>
<feature type="domain" description="SET" evidence="19">
    <location>
        <begin position="118"/>
        <end position="233"/>
    </location>
</feature>
<evidence type="ECO:0000313" key="21">
    <source>
        <dbReference type="Proteomes" id="UP001201812"/>
    </source>
</evidence>
<dbReference type="PANTHER" id="PTHR12977">
    <property type="entry name" value="SUPPRESSOR OF VARIEGATION 4-20-RELATED"/>
    <property type="match status" value="1"/>
</dbReference>
<evidence type="ECO:0000256" key="10">
    <source>
        <dbReference type="ARBA" id="ARBA00023015"/>
    </source>
</evidence>
<dbReference type="InterPro" id="IPR025790">
    <property type="entry name" value="Suv4-20_animal"/>
</dbReference>
<evidence type="ECO:0000256" key="16">
    <source>
        <dbReference type="ARBA" id="ARBA00071597"/>
    </source>
</evidence>
<reference evidence="20" key="1">
    <citation type="submission" date="2022-01" db="EMBL/GenBank/DDBJ databases">
        <title>Genome Sequence Resource for Two Populations of Ditylenchus destructor, the Migratory Endoparasitic Phytonematode.</title>
        <authorList>
            <person name="Zhang H."/>
            <person name="Lin R."/>
            <person name="Xie B."/>
        </authorList>
    </citation>
    <scope>NUCLEOTIDE SEQUENCE</scope>
    <source>
        <strain evidence="20">BazhouSP</strain>
    </source>
</reference>
<dbReference type="GO" id="GO:0032259">
    <property type="term" value="P:methylation"/>
    <property type="evidence" value="ECO:0007669"/>
    <property type="project" value="UniProtKB-KW"/>
</dbReference>
<dbReference type="InterPro" id="IPR046341">
    <property type="entry name" value="SET_dom_sf"/>
</dbReference>
<dbReference type="EMBL" id="JAKKPZ010000002">
    <property type="protein sequence ID" value="KAI1725393.1"/>
    <property type="molecule type" value="Genomic_DNA"/>
</dbReference>
<dbReference type="GO" id="GO:0005634">
    <property type="term" value="C:nucleus"/>
    <property type="evidence" value="ECO:0007669"/>
    <property type="project" value="UniProtKB-SubCell"/>
</dbReference>
<dbReference type="EC" id="2.1.1.362" evidence="3"/>
<protein>
    <recommendedName>
        <fullName evidence="16">Histone-lysine N-methyltransferase Suv4-20</fullName>
        <ecNumber evidence="3">2.1.1.362</ecNumber>
    </recommendedName>
    <alternativeName>
        <fullName evidence="17">SET domain-containing protein 4</fullName>
    </alternativeName>
</protein>
<dbReference type="FunFam" id="1.10.10.1700:FF:000001">
    <property type="entry name" value="Histone-lysine N-methyltransferase"/>
    <property type="match status" value="1"/>
</dbReference>
<evidence type="ECO:0000256" key="8">
    <source>
        <dbReference type="ARBA" id="ARBA00022691"/>
    </source>
</evidence>
<evidence type="ECO:0000256" key="1">
    <source>
        <dbReference type="ARBA" id="ARBA00004123"/>
    </source>
</evidence>
<dbReference type="SUPFAM" id="SSF82199">
    <property type="entry name" value="SET domain"/>
    <property type="match status" value="1"/>
</dbReference>
<comment type="function">
    <text evidence="15">Histone methyltransferase that specifically di- and trimethylates 'Lys-20' of histone H4 (H4K20me2/me3). H4 'Lys-20' trimethylation represents a specific tag for epigenetic transcriptional repression. Contributes to dosage compensation of X chromosome-relative to autosome-linked gene expression, possibly by converting H4K20me1 to H4K20m2/me3 on autosomes. Involved in the regulation of growth and body fat metabolism downstream of the TOR complex 2 pathway.</text>
</comment>
<dbReference type="GO" id="GO:0140941">
    <property type="term" value="F:histone H4K20me methyltransferase activity"/>
    <property type="evidence" value="ECO:0007669"/>
    <property type="project" value="UniProtKB-EC"/>
</dbReference>
<dbReference type="Pfam" id="PF00856">
    <property type="entry name" value="SET"/>
    <property type="match status" value="1"/>
</dbReference>
<evidence type="ECO:0000256" key="13">
    <source>
        <dbReference type="ARBA" id="ARBA00051837"/>
    </source>
</evidence>
<evidence type="ECO:0000256" key="12">
    <source>
        <dbReference type="ARBA" id="ARBA00023242"/>
    </source>
</evidence>
<evidence type="ECO:0000256" key="4">
    <source>
        <dbReference type="ARBA" id="ARBA00022454"/>
    </source>
</evidence>
<evidence type="ECO:0000259" key="19">
    <source>
        <dbReference type="PROSITE" id="PS50280"/>
    </source>
</evidence>
<dbReference type="PANTHER" id="PTHR12977:SF4">
    <property type="entry name" value="HISTONE-LYSINE N-METHYLTRANSFERASE KMT5B"/>
    <property type="match status" value="1"/>
</dbReference>
<dbReference type="Gene3D" id="1.10.10.1700">
    <property type="entry name" value="Histone-lysine N-methyltransferase"/>
    <property type="match status" value="1"/>
</dbReference>
<dbReference type="InterPro" id="IPR001214">
    <property type="entry name" value="SET_dom"/>
</dbReference>
<evidence type="ECO:0000256" key="11">
    <source>
        <dbReference type="ARBA" id="ARBA00023163"/>
    </source>
</evidence>
<organism evidence="20 21">
    <name type="scientific">Ditylenchus destructor</name>
    <dbReference type="NCBI Taxonomy" id="166010"/>
    <lineage>
        <taxon>Eukaryota</taxon>
        <taxon>Metazoa</taxon>
        <taxon>Ecdysozoa</taxon>
        <taxon>Nematoda</taxon>
        <taxon>Chromadorea</taxon>
        <taxon>Rhabditida</taxon>
        <taxon>Tylenchina</taxon>
        <taxon>Tylenchomorpha</taxon>
        <taxon>Sphaerularioidea</taxon>
        <taxon>Anguinidae</taxon>
        <taxon>Anguininae</taxon>
        <taxon>Ditylenchus</taxon>
    </lineage>
</organism>
<dbReference type="Gene3D" id="2.170.270.10">
    <property type="entry name" value="SET domain"/>
    <property type="match status" value="1"/>
</dbReference>
<dbReference type="Proteomes" id="UP001201812">
    <property type="component" value="Unassembled WGS sequence"/>
</dbReference>
<evidence type="ECO:0000256" key="5">
    <source>
        <dbReference type="ARBA" id="ARBA00022491"/>
    </source>
</evidence>
<keyword evidence="4" id="KW-0158">Chromosome</keyword>
<evidence type="ECO:0000256" key="17">
    <source>
        <dbReference type="ARBA" id="ARBA00082095"/>
    </source>
</evidence>
<evidence type="ECO:0000256" key="9">
    <source>
        <dbReference type="ARBA" id="ARBA00022853"/>
    </source>
</evidence>
<dbReference type="SMART" id="SM00317">
    <property type="entry name" value="SET"/>
    <property type="match status" value="1"/>
</dbReference>
<dbReference type="AlphaFoldDB" id="A0AAD4NBS8"/>
<dbReference type="InterPro" id="IPR041938">
    <property type="entry name" value="Hist-Lys_N-MTase_N"/>
</dbReference>
<evidence type="ECO:0000313" key="20">
    <source>
        <dbReference type="EMBL" id="KAI1725393.1"/>
    </source>
</evidence>
<feature type="region of interest" description="Disordered" evidence="18">
    <location>
        <begin position="1"/>
        <end position="20"/>
    </location>
</feature>
<dbReference type="InterPro" id="IPR039977">
    <property type="entry name" value="Suv4-20/Set9"/>
</dbReference>
<evidence type="ECO:0000256" key="7">
    <source>
        <dbReference type="ARBA" id="ARBA00022679"/>
    </source>
</evidence>
<keyword evidence="21" id="KW-1185">Reference proteome</keyword>
<accession>A0AAD4NBS8</accession>
<keyword evidence="7" id="KW-0808">Transferase</keyword>
<dbReference type="PROSITE" id="PS50280">
    <property type="entry name" value="SET"/>
    <property type="match status" value="1"/>
</dbReference>
<keyword evidence="12" id="KW-0539">Nucleus</keyword>
<sequence length="251" mass="28529">MAGDGFEGLAMKPSGSHSMTPKELCENDDLCTALVIDTTLGFTTHKMSLCYKPLPEPERKEVMKIIEHYVMDQSLSTALHSLFELETVSAFLQHKRPKELNNFRDHLLRFLMIFDVNAGFTLRPCHRYKAEGHIGGMLIATRTWSKGQVIESLVGVIGEMSQEEEQELLRRDVNDFSVMFSTRKKRAQLWLGPGAYINHDCRPNCKFVPDGHTAIIKVLRDINAGEEITCYYGDNFFGDGNERCECVTCER</sequence>
<proteinExistence type="predicted"/>
<gene>
    <name evidence="20" type="ORF">DdX_02051</name>
</gene>
<keyword evidence="5" id="KW-0678">Repressor</keyword>
<keyword evidence="9" id="KW-0156">Chromatin regulator</keyword>
<evidence type="ECO:0000256" key="6">
    <source>
        <dbReference type="ARBA" id="ARBA00022603"/>
    </source>
</evidence>
<evidence type="ECO:0000256" key="15">
    <source>
        <dbReference type="ARBA" id="ARBA00059646"/>
    </source>
</evidence>
<evidence type="ECO:0000256" key="2">
    <source>
        <dbReference type="ARBA" id="ARBA00004286"/>
    </source>
</evidence>
<keyword evidence="10" id="KW-0805">Transcription regulation</keyword>
<evidence type="ECO:0000256" key="18">
    <source>
        <dbReference type="SAM" id="MobiDB-lite"/>
    </source>
</evidence>
<keyword evidence="6" id="KW-0489">Methyltransferase</keyword>
<name>A0AAD4NBS8_9BILA</name>
<evidence type="ECO:0000256" key="14">
    <source>
        <dbReference type="ARBA" id="ARBA00052814"/>
    </source>
</evidence>
<dbReference type="FunFam" id="2.170.270.10:FF:000006">
    <property type="entry name" value="Histone-lysine N-methyltransferase"/>
    <property type="match status" value="1"/>
</dbReference>
<comment type="catalytic activity">
    <reaction evidence="13">
        <text>N(6)-methyl-L-lysyl(20)-[histone H4] + S-adenosyl-L-methionine = N(6),N(6)-dimethyl-L-lysyl(20)-[histone H4] + S-adenosyl-L-homocysteine + H(+)</text>
        <dbReference type="Rhea" id="RHEA:60348"/>
        <dbReference type="Rhea" id="RHEA-COMP:15555"/>
        <dbReference type="Rhea" id="RHEA-COMP:15556"/>
        <dbReference type="ChEBI" id="CHEBI:15378"/>
        <dbReference type="ChEBI" id="CHEBI:57856"/>
        <dbReference type="ChEBI" id="CHEBI:59789"/>
        <dbReference type="ChEBI" id="CHEBI:61929"/>
        <dbReference type="ChEBI" id="CHEBI:61976"/>
        <dbReference type="EC" id="2.1.1.362"/>
    </reaction>
</comment>
<comment type="subcellular location">
    <subcellularLocation>
        <location evidence="2">Chromosome</location>
    </subcellularLocation>
    <subcellularLocation>
        <location evidence="1">Nucleus</location>
    </subcellularLocation>
</comment>
<evidence type="ECO:0000256" key="3">
    <source>
        <dbReference type="ARBA" id="ARBA00012188"/>
    </source>
</evidence>
<comment type="caution">
    <text evidence="20">The sequence shown here is derived from an EMBL/GenBank/DDBJ whole genome shotgun (WGS) entry which is preliminary data.</text>
</comment>
<keyword evidence="8" id="KW-0949">S-adenosyl-L-methionine</keyword>